<proteinExistence type="inferred from homology"/>
<name>A0A136WEP5_9FIRM</name>
<evidence type="ECO:0000313" key="11">
    <source>
        <dbReference type="EMBL" id="KXL52829.1"/>
    </source>
</evidence>
<keyword evidence="12" id="KW-1185">Reference proteome</keyword>
<organism evidence="11 12">
    <name type="scientific">Anaerotignum neopropionicum</name>
    <dbReference type="NCBI Taxonomy" id="36847"/>
    <lineage>
        <taxon>Bacteria</taxon>
        <taxon>Bacillati</taxon>
        <taxon>Bacillota</taxon>
        <taxon>Clostridia</taxon>
        <taxon>Lachnospirales</taxon>
        <taxon>Anaerotignaceae</taxon>
        <taxon>Anaerotignum</taxon>
    </lineage>
</organism>
<dbReference type="HAMAP" id="MF_00161">
    <property type="entry name" value="LspA"/>
    <property type="match status" value="1"/>
</dbReference>
<evidence type="ECO:0000256" key="4">
    <source>
        <dbReference type="ARBA" id="ARBA00022692"/>
    </source>
</evidence>
<keyword evidence="2 9" id="KW-1003">Cell membrane</keyword>
<reference evidence="11 12" key="1">
    <citation type="submission" date="2016-01" db="EMBL/GenBank/DDBJ databases">
        <title>Genome sequence of Clostridium neopropionicum X4, DSM-3847.</title>
        <authorList>
            <person name="Poehlein A."/>
            <person name="Beck M.H."/>
            <person name="Bengelsdorf F.R."/>
            <person name="Daniel R."/>
            <person name="Duerre P."/>
        </authorList>
    </citation>
    <scope>NUCLEOTIDE SEQUENCE [LARGE SCALE GENOMIC DNA]</scope>
    <source>
        <strain evidence="11 12">DSM-3847</strain>
    </source>
</reference>
<feature type="active site" evidence="9">
    <location>
        <position position="114"/>
    </location>
</feature>
<feature type="transmembrane region" description="Helical" evidence="9">
    <location>
        <begin position="124"/>
        <end position="146"/>
    </location>
</feature>
<evidence type="ECO:0000256" key="9">
    <source>
        <dbReference type="HAMAP-Rule" id="MF_00161"/>
    </source>
</evidence>
<evidence type="ECO:0000256" key="1">
    <source>
        <dbReference type="ARBA" id="ARBA00006139"/>
    </source>
</evidence>
<dbReference type="EC" id="3.4.23.36" evidence="9"/>
<dbReference type="UniPathway" id="UPA00665"/>
<evidence type="ECO:0000313" key="12">
    <source>
        <dbReference type="Proteomes" id="UP000070539"/>
    </source>
</evidence>
<feature type="transmembrane region" description="Helical" evidence="9">
    <location>
        <begin position="59"/>
        <end position="81"/>
    </location>
</feature>
<dbReference type="PANTHER" id="PTHR33695">
    <property type="entry name" value="LIPOPROTEIN SIGNAL PEPTIDASE"/>
    <property type="match status" value="1"/>
</dbReference>
<dbReference type="PRINTS" id="PR00781">
    <property type="entry name" value="LIPOSIGPTASE"/>
</dbReference>
<dbReference type="EMBL" id="LRVM01000005">
    <property type="protein sequence ID" value="KXL52829.1"/>
    <property type="molecule type" value="Genomic_DNA"/>
</dbReference>
<dbReference type="AlphaFoldDB" id="A0A136WEP5"/>
<dbReference type="RefSeq" id="WP_066087868.1">
    <property type="nucleotide sequence ID" value="NZ_LRVM01000005.1"/>
</dbReference>
<evidence type="ECO:0000256" key="8">
    <source>
        <dbReference type="ARBA" id="ARBA00023136"/>
    </source>
</evidence>
<comment type="catalytic activity">
    <reaction evidence="9">
        <text>Release of signal peptides from bacterial membrane prolipoproteins. Hydrolyzes -Xaa-Yaa-Zaa-|-(S,diacylglyceryl)Cys-, in which Xaa is hydrophobic (preferably Leu), and Yaa (Ala or Ser) and Zaa (Gly or Ala) have small, neutral side chains.</text>
        <dbReference type="EC" id="3.4.23.36"/>
    </reaction>
</comment>
<protein>
    <recommendedName>
        <fullName evidence="9">Lipoprotein signal peptidase</fullName>
        <ecNumber evidence="9">3.4.23.36</ecNumber>
    </recommendedName>
    <alternativeName>
        <fullName evidence="9">Prolipoprotein signal peptidase</fullName>
    </alternativeName>
    <alternativeName>
        <fullName evidence="9">Signal peptidase II</fullName>
        <shortName evidence="9">SPase II</shortName>
    </alternativeName>
</protein>
<keyword evidence="4 9" id="KW-0812">Transmembrane</keyword>
<gene>
    <name evidence="11" type="primary">lspA_1</name>
    <name evidence="9" type="synonym">lspA</name>
    <name evidence="11" type="ORF">CLNEO_18520</name>
</gene>
<evidence type="ECO:0000256" key="3">
    <source>
        <dbReference type="ARBA" id="ARBA00022670"/>
    </source>
</evidence>
<dbReference type="InterPro" id="IPR001872">
    <property type="entry name" value="Peptidase_A8"/>
</dbReference>
<dbReference type="GO" id="GO:0004190">
    <property type="term" value="F:aspartic-type endopeptidase activity"/>
    <property type="evidence" value="ECO:0007669"/>
    <property type="project" value="UniProtKB-UniRule"/>
</dbReference>
<keyword evidence="6 9" id="KW-0378">Hydrolase</keyword>
<keyword evidence="7 9" id="KW-1133">Transmembrane helix</keyword>
<dbReference type="PANTHER" id="PTHR33695:SF1">
    <property type="entry name" value="LIPOPROTEIN SIGNAL PEPTIDASE"/>
    <property type="match status" value="1"/>
</dbReference>
<evidence type="ECO:0000256" key="6">
    <source>
        <dbReference type="ARBA" id="ARBA00022801"/>
    </source>
</evidence>
<keyword evidence="3 9" id="KW-0645">Protease</keyword>
<feature type="transmembrane region" description="Helical" evidence="9">
    <location>
        <begin position="88"/>
        <end position="104"/>
    </location>
</feature>
<comment type="pathway">
    <text evidence="9">Protein modification; lipoprotein biosynthesis (signal peptide cleavage).</text>
</comment>
<evidence type="ECO:0000256" key="7">
    <source>
        <dbReference type="ARBA" id="ARBA00022989"/>
    </source>
</evidence>
<evidence type="ECO:0000256" key="5">
    <source>
        <dbReference type="ARBA" id="ARBA00022750"/>
    </source>
</evidence>
<dbReference type="STRING" id="36847.CLNEO_18520"/>
<dbReference type="Proteomes" id="UP000070539">
    <property type="component" value="Unassembled WGS sequence"/>
</dbReference>
<sequence>MKNFLVFLGVLGLDLGTKKWADSRLPRGERKKVSENLLYFQHIKNSGMAYHKFAGKKNFILSITGGLTAVYSIFFLLACFGKKDTQRYAFPLAVTLGGAYGNFLERWKKGYVTDFIYIDKGKNAPIFNIADVALLFGAILVGMVSIKDSTNM</sequence>
<keyword evidence="11" id="KW-0449">Lipoprotein</keyword>
<comment type="caution">
    <text evidence="11">The sequence shown here is derived from an EMBL/GenBank/DDBJ whole genome shotgun (WGS) entry which is preliminary data.</text>
</comment>
<dbReference type="Pfam" id="PF01252">
    <property type="entry name" value="Peptidase_A8"/>
    <property type="match status" value="1"/>
</dbReference>
<comment type="function">
    <text evidence="9">This protein specifically catalyzes the removal of signal peptides from prolipoproteins.</text>
</comment>
<comment type="subcellular location">
    <subcellularLocation>
        <location evidence="9">Cell membrane</location>
        <topology evidence="9">Multi-pass membrane protein</topology>
    </subcellularLocation>
</comment>
<dbReference type="GO" id="GO:0006508">
    <property type="term" value="P:proteolysis"/>
    <property type="evidence" value="ECO:0007669"/>
    <property type="project" value="UniProtKB-KW"/>
</dbReference>
<dbReference type="OrthoDB" id="1770665at2"/>
<keyword evidence="5 9" id="KW-0064">Aspartyl protease</keyword>
<evidence type="ECO:0000256" key="10">
    <source>
        <dbReference type="RuleBase" id="RU004181"/>
    </source>
</evidence>
<accession>A0A136WEP5</accession>
<evidence type="ECO:0000256" key="2">
    <source>
        <dbReference type="ARBA" id="ARBA00022475"/>
    </source>
</evidence>
<dbReference type="GO" id="GO:0005886">
    <property type="term" value="C:plasma membrane"/>
    <property type="evidence" value="ECO:0007669"/>
    <property type="project" value="UniProtKB-SubCell"/>
</dbReference>
<comment type="caution">
    <text evidence="9">Lacks conserved residue(s) required for the propagation of feature annotation.</text>
</comment>
<feature type="active site" evidence="9">
    <location>
        <position position="131"/>
    </location>
</feature>
<keyword evidence="8 9" id="KW-0472">Membrane</keyword>
<comment type="similarity">
    <text evidence="1 9 10">Belongs to the peptidase A8 family.</text>
</comment>